<keyword evidence="3" id="KW-1185">Reference proteome</keyword>
<dbReference type="AlphaFoldDB" id="A0A098G5D9"/>
<accession>A0A098G5D9</accession>
<reference evidence="3" key="1">
    <citation type="submission" date="2014-09" db="EMBL/GenBank/DDBJ databases">
        <authorList>
            <person name="Gomez-Valero L."/>
        </authorList>
    </citation>
    <scope>NUCLEOTIDE SEQUENCE [LARGE SCALE GENOMIC DNA]</scope>
    <source>
        <strain evidence="3">ATCC700992</strain>
    </source>
</reference>
<dbReference type="KEGG" id="lfa:LFA_2337"/>
<feature type="region of interest" description="Disordered" evidence="1">
    <location>
        <begin position="99"/>
        <end position="133"/>
    </location>
</feature>
<evidence type="ECO:0000313" key="2">
    <source>
        <dbReference type="EMBL" id="CEG57708.1"/>
    </source>
</evidence>
<gene>
    <name evidence="2" type="ORF">LFA_2337</name>
</gene>
<organism evidence="2 3">
    <name type="scientific">Legionella fallonii LLAP-10</name>
    <dbReference type="NCBI Taxonomy" id="1212491"/>
    <lineage>
        <taxon>Bacteria</taxon>
        <taxon>Pseudomonadati</taxon>
        <taxon>Pseudomonadota</taxon>
        <taxon>Gammaproteobacteria</taxon>
        <taxon>Legionellales</taxon>
        <taxon>Legionellaceae</taxon>
        <taxon>Legionella</taxon>
    </lineage>
</organism>
<feature type="compositionally biased region" description="Basic and acidic residues" evidence="1">
    <location>
        <begin position="106"/>
        <end position="133"/>
    </location>
</feature>
<dbReference type="STRING" id="1212491.LFA_2337"/>
<dbReference type="Proteomes" id="UP000032430">
    <property type="component" value="Chromosome I"/>
</dbReference>
<evidence type="ECO:0000256" key="1">
    <source>
        <dbReference type="SAM" id="MobiDB-lite"/>
    </source>
</evidence>
<dbReference type="OrthoDB" id="5652692at2"/>
<evidence type="ECO:0000313" key="3">
    <source>
        <dbReference type="Proteomes" id="UP000032430"/>
    </source>
</evidence>
<protein>
    <submittedName>
        <fullName evidence="2">Uncharacterized protein</fullName>
    </submittedName>
</protein>
<dbReference type="RefSeq" id="WP_045096159.1">
    <property type="nucleotide sequence ID" value="NZ_LN614827.1"/>
</dbReference>
<dbReference type="EMBL" id="LN614827">
    <property type="protein sequence ID" value="CEG57708.1"/>
    <property type="molecule type" value="Genomic_DNA"/>
</dbReference>
<dbReference type="HOGENOM" id="CLU_902531_0_0_6"/>
<proteinExistence type="predicted"/>
<sequence length="308" mass="34163">MPKVKNPAQILKEVHTKLTSMIKEATNAGKSPEEQAKTLNNAIYTYKTAMDNLKTSVLIHHTKYKEVDGLKVFSEDKLQDKLYSVLELGEKAHRLQREAGVAVNEAHAEKQQQAEQAKKQQEEEQAKKQQEEKAAEEALQAVLAAEAKEQQAKKNVEQKKASVILKKIDAILWSLHEKTNEIGGTYPEAHTIAEDLHNTLTEARDEYGYQLANGVDYDGNPISFEDAGDLFKETCQAAVESATPALEKDLGWGEFLKNILKAIVNAVFYVATIGNVSGFFAYSKGSADKVAVINEELQDLDVSKPSFN</sequence>
<name>A0A098G5D9_9GAMM</name>